<feature type="compositionally biased region" description="Low complexity" evidence="5">
    <location>
        <begin position="388"/>
        <end position="398"/>
    </location>
</feature>
<comment type="caution">
    <text evidence="8">The sequence shown here is derived from an EMBL/GenBank/DDBJ whole genome shotgun (WGS) entry which is preliminary data.</text>
</comment>
<protein>
    <submittedName>
        <fullName evidence="8">Uncharacterized protein</fullName>
    </submittedName>
</protein>
<accession>A0AA40CYA6</accession>
<evidence type="ECO:0000313" key="9">
    <source>
        <dbReference type="Proteomes" id="UP001174936"/>
    </source>
</evidence>
<evidence type="ECO:0000256" key="7">
    <source>
        <dbReference type="SAM" id="SignalP"/>
    </source>
</evidence>
<name>A0AA40CYA6_9PEZI</name>
<dbReference type="GO" id="GO:0071944">
    <property type="term" value="C:cell periphery"/>
    <property type="evidence" value="ECO:0007669"/>
    <property type="project" value="UniProtKB-ARBA"/>
</dbReference>
<keyword evidence="3 6" id="KW-1133">Transmembrane helix</keyword>
<sequence>MRIPSGWAWLAVATVMPSLAAGVVTFEIRSIPNLRSENGTTVNIINIVAGNLGPSVPSVVKVNWVASDIDNLPLTIKLRVFQVADGNVKDIGVQRVNPEVPTVTVTTTDGGGRFTFTGPRTSTTPTGFPFPKRAAISKAVDESFPDVPLSVTPPKSSGPGTVEIGNVNLLLDSSVKGLPLFFEALFSDGSSSLSAAFAALEEKDESPKWTSEFFTNNQPFPADKIRDSNSNSNLTPSESAGSSRGSSGGLATGAIAGIAVGCAVVVLAAIGAFAWFFIRRRNQAKDDDTLDAYRNGRSRTDELMAEKEANAGVDASPHSPYSDDGGQRDSSSLHHVGTGAGAAAAAVAAHHHKKDLSQSTQAAHDAPRSFTPYSDHHDAIARSPSTHAASVVAASSVSHGMPESPNPGRATPHGVQTPYAHLVEEGMTEDEIRRLEDEERALDAAIEQSAVKRT</sequence>
<evidence type="ECO:0000256" key="2">
    <source>
        <dbReference type="ARBA" id="ARBA00022692"/>
    </source>
</evidence>
<keyword evidence="4 6" id="KW-0472">Membrane</keyword>
<dbReference type="EMBL" id="JAULSV010000001">
    <property type="protein sequence ID" value="KAK0656075.1"/>
    <property type="molecule type" value="Genomic_DNA"/>
</dbReference>
<keyword evidence="2 6" id="KW-0812">Transmembrane</keyword>
<organism evidence="8 9">
    <name type="scientific">Cercophora newfieldiana</name>
    <dbReference type="NCBI Taxonomy" id="92897"/>
    <lineage>
        <taxon>Eukaryota</taxon>
        <taxon>Fungi</taxon>
        <taxon>Dikarya</taxon>
        <taxon>Ascomycota</taxon>
        <taxon>Pezizomycotina</taxon>
        <taxon>Sordariomycetes</taxon>
        <taxon>Sordariomycetidae</taxon>
        <taxon>Sordariales</taxon>
        <taxon>Lasiosphaeriaceae</taxon>
        <taxon>Cercophora</taxon>
    </lineage>
</organism>
<gene>
    <name evidence="8" type="ORF">B0T16DRAFT_384842</name>
</gene>
<evidence type="ECO:0000256" key="6">
    <source>
        <dbReference type="SAM" id="Phobius"/>
    </source>
</evidence>
<evidence type="ECO:0000256" key="3">
    <source>
        <dbReference type="ARBA" id="ARBA00022989"/>
    </source>
</evidence>
<feature type="region of interest" description="Disordered" evidence="5">
    <location>
        <begin position="208"/>
        <end position="247"/>
    </location>
</feature>
<evidence type="ECO:0000313" key="8">
    <source>
        <dbReference type="EMBL" id="KAK0656075.1"/>
    </source>
</evidence>
<feature type="signal peptide" evidence="7">
    <location>
        <begin position="1"/>
        <end position="22"/>
    </location>
</feature>
<feature type="transmembrane region" description="Helical" evidence="6">
    <location>
        <begin position="254"/>
        <end position="278"/>
    </location>
</feature>
<comment type="subcellular location">
    <subcellularLocation>
        <location evidence="1">Membrane</location>
        <topology evidence="1">Single-pass membrane protein</topology>
    </subcellularLocation>
</comment>
<keyword evidence="9" id="KW-1185">Reference proteome</keyword>
<dbReference type="InterPro" id="IPR051694">
    <property type="entry name" value="Immunoregulatory_rcpt-like"/>
</dbReference>
<dbReference type="AlphaFoldDB" id="A0AA40CYA6"/>
<dbReference type="Proteomes" id="UP001174936">
    <property type="component" value="Unassembled WGS sequence"/>
</dbReference>
<evidence type="ECO:0000256" key="4">
    <source>
        <dbReference type="ARBA" id="ARBA00023136"/>
    </source>
</evidence>
<proteinExistence type="predicted"/>
<keyword evidence="7" id="KW-0732">Signal</keyword>
<feature type="compositionally biased region" description="Polar residues" evidence="5">
    <location>
        <begin position="208"/>
        <end position="219"/>
    </location>
</feature>
<feature type="compositionally biased region" description="Low complexity" evidence="5">
    <location>
        <begin position="334"/>
        <end position="348"/>
    </location>
</feature>
<reference evidence="8" key="1">
    <citation type="submission" date="2023-06" db="EMBL/GenBank/DDBJ databases">
        <title>Genome-scale phylogeny and comparative genomics of the fungal order Sordariales.</title>
        <authorList>
            <consortium name="Lawrence Berkeley National Laboratory"/>
            <person name="Hensen N."/>
            <person name="Bonometti L."/>
            <person name="Westerberg I."/>
            <person name="Brannstrom I.O."/>
            <person name="Guillou S."/>
            <person name="Cros-Aarteil S."/>
            <person name="Calhoun S."/>
            <person name="Haridas S."/>
            <person name="Kuo A."/>
            <person name="Mondo S."/>
            <person name="Pangilinan J."/>
            <person name="Riley R."/>
            <person name="Labutti K."/>
            <person name="Andreopoulos B."/>
            <person name="Lipzen A."/>
            <person name="Chen C."/>
            <person name="Yanf M."/>
            <person name="Daum C."/>
            <person name="Ng V."/>
            <person name="Clum A."/>
            <person name="Steindorff A."/>
            <person name="Ohm R."/>
            <person name="Martin F."/>
            <person name="Silar P."/>
            <person name="Natvig D."/>
            <person name="Lalanne C."/>
            <person name="Gautier V."/>
            <person name="Ament-Velasquez S.L."/>
            <person name="Kruys A."/>
            <person name="Hutchinson M.I."/>
            <person name="Powell A.J."/>
            <person name="Barry K."/>
            <person name="Miller A.N."/>
            <person name="Grigoriev I.V."/>
            <person name="Debuchy R."/>
            <person name="Gladieux P."/>
            <person name="Thoren M.H."/>
            <person name="Johannesson H."/>
        </authorList>
    </citation>
    <scope>NUCLEOTIDE SEQUENCE</scope>
    <source>
        <strain evidence="8">SMH2532-1</strain>
    </source>
</reference>
<feature type="region of interest" description="Disordered" evidence="5">
    <location>
        <begin position="309"/>
        <end position="415"/>
    </location>
</feature>
<evidence type="ECO:0000256" key="5">
    <source>
        <dbReference type="SAM" id="MobiDB-lite"/>
    </source>
</evidence>
<feature type="chain" id="PRO_5041272416" evidence="7">
    <location>
        <begin position="23"/>
        <end position="454"/>
    </location>
</feature>
<dbReference type="CDD" id="cd12087">
    <property type="entry name" value="TM_EGFR-like"/>
    <property type="match status" value="1"/>
</dbReference>
<evidence type="ECO:0000256" key="1">
    <source>
        <dbReference type="ARBA" id="ARBA00004167"/>
    </source>
</evidence>
<dbReference type="GO" id="GO:0016020">
    <property type="term" value="C:membrane"/>
    <property type="evidence" value="ECO:0007669"/>
    <property type="project" value="UniProtKB-SubCell"/>
</dbReference>
<dbReference type="PANTHER" id="PTHR15549">
    <property type="entry name" value="PAIRED IMMUNOGLOBULIN-LIKE TYPE 2 RECEPTOR"/>
    <property type="match status" value="1"/>
</dbReference>